<dbReference type="Gene3D" id="3.40.50.1820">
    <property type="entry name" value="alpha/beta hydrolase"/>
    <property type="match status" value="1"/>
</dbReference>
<keyword evidence="1 3" id="KW-0378">Hydrolase</keyword>
<protein>
    <submittedName>
        <fullName evidence="3">Alpha/beta hydrolase</fullName>
    </submittedName>
</protein>
<gene>
    <name evidence="3" type="ORF">ABC974_18860</name>
</gene>
<dbReference type="RefSeq" id="WP_343892051.1">
    <property type="nucleotide sequence ID" value="NZ_BAAAEH010000050.1"/>
</dbReference>
<dbReference type="InterPro" id="IPR050300">
    <property type="entry name" value="GDXG_lipolytic_enzyme"/>
</dbReference>
<proteinExistence type="predicted"/>
<dbReference type="PROSITE" id="PS51257">
    <property type="entry name" value="PROKAR_LIPOPROTEIN"/>
    <property type="match status" value="1"/>
</dbReference>
<feature type="domain" description="BD-FAE-like" evidence="2">
    <location>
        <begin position="92"/>
        <end position="278"/>
    </location>
</feature>
<evidence type="ECO:0000256" key="1">
    <source>
        <dbReference type="ARBA" id="ARBA00022801"/>
    </source>
</evidence>
<name>A0ABU9Y7D3_9SPHN</name>
<comment type="caution">
    <text evidence="3">The sequence shown here is derived from an EMBL/GenBank/DDBJ whole genome shotgun (WGS) entry which is preliminary data.</text>
</comment>
<evidence type="ECO:0000259" key="2">
    <source>
        <dbReference type="Pfam" id="PF20434"/>
    </source>
</evidence>
<dbReference type="InterPro" id="IPR049492">
    <property type="entry name" value="BD-FAE-like_dom"/>
</dbReference>
<dbReference type="GO" id="GO:0016787">
    <property type="term" value="F:hydrolase activity"/>
    <property type="evidence" value="ECO:0007669"/>
    <property type="project" value="UniProtKB-KW"/>
</dbReference>
<dbReference type="SUPFAM" id="SSF53474">
    <property type="entry name" value="alpha/beta-Hydrolases"/>
    <property type="match status" value="1"/>
</dbReference>
<dbReference type="Pfam" id="PF20434">
    <property type="entry name" value="BD-FAE"/>
    <property type="match status" value="1"/>
</dbReference>
<dbReference type="PANTHER" id="PTHR48081:SF6">
    <property type="entry name" value="PEPTIDASE S9 PROLYL OLIGOPEPTIDASE CATALYTIC DOMAIN-CONTAINING PROTEIN"/>
    <property type="match status" value="1"/>
</dbReference>
<dbReference type="InterPro" id="IPR006311">
    <property type="entry name" value="TAT_signal"/>
</dbReference>
<dbReference type="PROSITE" id="PS51318">
    <property type="entry name" value="TAT"/>
    <property type="match status" value="1"/>
</dbReference>
<dbReference type="InterPro" id="IPR029058">
    <property type="entry name" value="AB_hydrolase_fold"/>
</dbReference>
<keyword evidence="4" id="KW-1185">Reference proteome</keyword>
<accession>A0ABU9Y7D3</accession>
<sequence length="329" mass="34822">MGFDISRRAILGGGALFAVTAGCAKAVGVPSAAGDEIVRLWPDAPPGDQGRPIHRKIEERSQDVAHPDRWVTGIDRPVLIVRRPANPNGAGVLVVPGGSYSFLAYDNEGTEQARWLNERGVTAFILQYRLPGEGWSDRADVPLQDAQRAMRVIRAGAAGFAVRPDRIAVLGFSAGGHLAGSLATRHADPVYAAIDSTDRLSARPDVAGLIYPVISMEAPFTHGGSRDNLLGADAPAAQRRAFSVEHRVTAATPPMFIVHASDDGLVPVANSLALYNALLDAKRPAELHVFDEGGHGFGARLPRAIPTAIWPSLFAAFAARKGIFPSVAA</sequence>
<dbReference type="EMBL" id="JBDIME010000019">
    <property type="protein sequence ID" value="MEN2791699.1"/>
    <property type="molecule type" value="Genomic_DNA"/>
</dbReference>
<evidence type="ECO:0000313" key="3">
    <source>
        <dbReference type="EMBL" id="MEN2791699.1"/>
    </source>
</evidence>
<reference evidence="3 4" key="1">
    <citation type="submission" date="2024-05" db="EMBL/GenBank/DDBJ databases">
        <authorList>
            <person name="Liu Q."/>
            <person name="Xin Y.-H."/>
        </authorList>
    </citation>
    <scope>NUCLEOTIDE SEQUENCE [LARGE SCALE GENOMIC DNA]</scope>
    <source>
        <strain evidence="3 4">CGMCC 1.10181</strain>
    </source>
</reference>
<dbReference type="PANTHER" id="PTHR48081">
    <property type="entry name" value="AB HYDROLASE SUPERFAMILY PROTEIN C4A8.06C"/>
    <property type="match status" value="1"/>
</dbReference>
<evidence type="ECO:0000313" key="4">
    <source>
        <dbReference type="Proteomes" id="UP001419910"/>
    </source>
</evidence>
<dbReference type="Proteomes" id="UP001419910">
    <property type="component" value="Unassembled WGS sequence"/>
</dbReference>
<organism evidence="3 4">
    <name type="scientific">Sphingomonas oligophenolica</name>
    <dbReference type="NCBI Taxonomy" id="301154"/>
    <lineage>
        <taxon>Bacteria</taxon>
        <taxon>Pseudomonadati</taxon>
        <taxon>Pseudomonadota</taxon>
        <taxon>Alphaproteobacteria</taxon>
        <taxon>Sphingomonadales</taxon>
        <taxon>Sphingomonadaceae</taxon>
        <taxon>Sphingomonas</taxon>
    </lineage>
</organism>